<evidence type="ECO:0000313" key="8">
    <source>
        <dbReference type="Proteomes" id="UP000000593"/>
    </source>
</evidence>
<evidence type="ECO:0000256" key="4">
    <source>
        <dbReference type="ARBA" id="ARBA00023136"/>
    </source>
</evidence>
<evidence type="ECO:0000256" key="1">
    <source>
        <dbReference type="ARBA" id="ARBA00004442"/>
    </source>
</evidence>
<dbReference type="EMBL" id="CR378665">
    <property type="protein sequence ID" value="CAG19227.1"/>
    <property type="molecule type" value="Genomic_DNA"/>
</dbReference>
<dbReference type="Gene3D" id="2.40.230.20">
    <property type="entry name" value="Nucleoside-specific channel-forming protein, Tsx-like"/>
    <property type="match status" value="1"/>
</dbReference>
<feature type="signal peptide" evidence="6">
    <location>
        <begin position="1"/>
        <end position="22"/>
    </location>
</feature>
<comment type="subcellular location">
    <subcellularLocation>
        <location evidence="1">Cell outer membrane</location>
    </subcellularLocation>
</comment>
<gene>
    <name evidence="7" type="primary">EBIG1874</name>
    <name evidence="7" type="ordered locus">PBPRA0814</name>
</gene>
<accession>Q6LTZ8</accession>
<name>Q6LTZ8_PHOPR</name>
<dbReference type="AlphaFoldDB" id="Q6LTZ8"/>
<keyword evidence="4" id="KW-0472">Membrane</keyword>
<dbReference type="GO" id="GO:0005337">
    <property type="term" value="F:nucleoside transmembrane transporter activity"/>
    <property type="evidence" value="ECO:0007669"/>
    <property type="project" value="InterPro"/>
</dbReference>
<dbReference type="STRING" id="298386.PBPRA0814"/>
<sequence>MRKSLVALSVLAATALPAVVSAADYSDDIHKNDYNWMQFNLMYAVNELPGESDHDYLEMEFGGRSGIFDLYGYVDVFNLTNSKSSDKNGEPKIFMKFAPRISLDAVTGKDLSFGPVQELYIATVFEYGGDAGYTGVLTNGDGTAQLDSDGKPQYGAAKGPNNAKVGLGSDVMVPWFGKVGLNLYGFYDMNEKDWNGYQISTNWFKPFHFFDNGSFISYQGYIDYQFGMNNDVPGLTSSNGGAMFNGLYWHSDQFAVGYGLKGYKEIYGLKDGGFAGKTTGIAHYFDVTYKF</sequence>
<protein>
    <submittedName>
        <fullName evidence="7">Outer membrane protein OmpK</fullName>
    </submittedName>
</protein>
<dbReference type="SUPFAM" id="SSF111364">
    <property type="entry name" value="Tsx-like channel"/>
    <property type="match status" value="1"/>
</dbReference>
<comment type="similarity">
    <text evidence="2">Belongs to the nucleoside-specific channel-forming outer membrane porin (Tsx) (TC 1.B.10) family.</text>
</comment>
<evidence type="ECO:0000256" key="2">
    <source>
        <dbReference type="ARBA" id="ARBA00008728"/>
    </source>
</evidence>
<dbReference type="eggNOG" id="COG3248">
    <property type="taxonomic scope" value="Bacteria"/>
</dbReference>
<dbReference type="RefSeq" id="WP_011217565.1">
    <property type="nucleotide sequence ID" value="NC_006370.1"/>
</dbReference>
<evidence type="ECO:0000256" key="5">
    <source>
        <dbReference type="ARBA" id="ARBA00023237"/>
    </source>
</evidence>
<evidence type="ECO:0000256" key="6">
    <source>
        <dbReference type="SAM" id="SignalP"/>
    </source>
</evidence>
<reference evidence="8" key="1">
    <citation type="journal article" date="2005" name="Science">
        <title>Life at depth: Photobacterium profundum genome sequence and expression analysis.</title>
        <authorList>
            <person name="Vezzi A."/>
            <person name="Campanaro S."/>
            <person name="D'Angelo M."/>
            <person name="Simonato F."/>
            <person name="Vitulo N."/>
            <person name="Lauro F.M."/>
            <person name="Cestaro A."/>
            <person name="Malacrida G."/>
            <person name="Simionati B."/>
            <person name="Cannata N."/>
            <person name="Romualdi C."/>
            <person name="Bartlett D.H."/>
            <person name="Valle G."/>
        </authorList>
    </citation>
    <scope>NUCLEOTIDE SEQUENCE [LARGE SCALE GENOMIC DNA]</scope>
    <source>
        <strain evidence="8">ATCC BAA-1253 / SS9</strain>
    </source>
</reference>
<dbReference type="InterPro" id="IPR036777">
    <property type="entry name" value="Channel_Tsx-like_sf"/>
</dbReference>
<feature type="chain" id="PRO_5004276318" evidence="6">
    <location>
        <begin position="23"/>
        <end position="291"/>
    </location>
</feature>
<keyword evidence="3 6" id="KW-0732">Signal</keyword>
<evidence type="ECO:0000313" key="7">
    <source>
        <dbReference type="EMBL" id="CAG19227.1"/>
    </source>
</evidence>
<keyword evidence="8" id="KW-1185">Reference proteome</keyword>
<dbReference type="Proteomes" id="UP000000593">
    <property type="component" value="Chromosome 1"/>
</dbReference>
<dbReference type="KEGG" id="ppr:PBPRA0814"/>
<keyword evidence="5" id="KW-0998">Cell outer membrane</keyword>
<dbReference type="GO" id="GO:0009279">
    <property type="term" value="C:cell outer membrane"/>
    <property type="evidence" value="ECO:0007669"/>
    <property type="project" value="UniProtKB-SubCell"/>
</dbReference>
<dbReference type="InterPro" id="IPR018013">
    <property type="entry name" value="Channel_Tsx-like"/>
</dbReference>
<dbReference type="HOGENOM" id="CLU_962051_0_0_6"/>
<dbReference type="PRINTS" id="PR01277">
    <property type="entry name" value="CHANNELTSX"/>
</dbReference>
<dbReference type="InterPro" id="IPR003055">
    <property type="entry name" value="Channel_Tsx"/>
</dbReference>
<evidence type="ECO:0000256" key="3">
    <source>
        <dbReference type="ARBA" id="ARBA00022729"/>
    </source>
</evidence>
<dbReference type="Pfam" id="PF03502">
    <property type="entry name" value="Channel_Tsx"/>
    <property type="match status" value="1"/>
</dbReference>
<proteinExistence type="inferred from homology"/>
<organism evidence="7 8">
    <name type="scientific">Photobacterium profundum (strain SS9)</name>
    <dbReference type="NCBI Taxonomy" id="298386"/>
    <lineage>
        <taxon>Bacteria</taxon>
        <taxon>Pseudomonadati</taxon>
        <taxon>Pseudomonadota</taxon>
        <taxon>Gammaproteobacteria</taxon>
        <taxon>Vibrionales</taxon>
        <taxon>Vibrionaceae</taxon>
        <taxon>Photobacterium</taxon>
    </lineage>
</organism>